<evidence type="ECO:0008006" key="3">
    <source>
        <dbReference type="Google" id="ProtNLM"/>
    </source>
</evidence>
<name>A3I1V8_9BACT</name>
<dbReference type="AlphaFoldDB" id="A3I1V8"/>
<organism evidence="1 2">
    <name type="scientific">Algoriphagus machipongonensis</name>
    <dbReference type="NCBI Taxonomy" id="388413"/>
    <lineage>
        <taxon>Bacteria</taxon>
        <taxon>Pseudomonadati</taxon>
        <taxon>Bacteroidota</taxon>
        <taxon>Cytophagia</taxon>
        <taxon>Cytophagales</taxon>
        <taxon>Cyclobacteriaceae</taxon>
        <taxon>Algoriphagus</taxon>
    </lineage>
</organism>
<sequence length="198" mass="22663">MQIFAFESFINVFLLNITSDMNTKNIFRAITFLGVFIAASILPISKTTVNAQNYSDVAELGPNTINYNKMSLRNLEEVSEETNGSTPKELKIEPLTIIEENVARNLNSHWTWPEYTLDMIDSYSPFLFRTKKSAEVDEVKVLLEINKKGKLSGFEIIGEVDKGLKERLDHVLRKLPKCKPVPGFEQYNPEVFELTIRK</sequence>
<comment type="caution">
    <text evidence="1">The sequence shown here is derived from an EMBL/GenBank/DDBJ whole genome shotgun (WGS) entry which is preliminary data.</text>
</comment>
<reference evidence="1 2" key="1">
    <citation type="journal article" date="2011" name="J. Bacteriol.">
        <title>Complete genome sequence of Algoriphagus sp. PR1, bacterial prey of a colony-forming choanoflagellate.</title>
        <authorList>
            <person name="Alegado R.A."/>
            <person name="Ferriera S."/>
            <person name="Nusbaum C."/>
            <person name="Young S.K."/>
            <person name="Zeng Q."/>
            <person name="Imamovic A."/>
            <person name="Fairclough S.R."/>
            <person name="King N."/>
        </authorList>
    </citation>
    <scope>NUCLEOTIDE SEQUENCE [LARGE SCALE GENOMIC DNA]</scope>
    <source>
        <strain evidence="1 2">PR1</strain>
    </source>
</reference>
<dbReference type="HOGENOM" id="CLU_1375690_0_0_10"/>
<dbReference type="STRING" id="388413.ALPR1_09118"/>
<keyword evidence="2" id="KW-1185">Reference proteome</keyword>
<dbReference type="eggNOG" id="ENOG502ZJK0">
    <property type="taxonomic scope" value="Bacteria"/>
</dbReference>
<accession>A3I1V8</accession>
<protein>
    <recommendedName>
        <fullName evidence="3">TonB C-terminal domain-containing protein</fullName>
    </recommendedName>
</protein>
<evidence type="ECO:0000313" key="1">
    <source>
        <dbReference type="EMBL" id="EAZ79774.1"/>
    </source>
</evidence>
<gene>
    <name evidence="1" type="ORF">ALPR1_09118</name>
</gene>
<dbReference type="EMBL" id="AAXU02000001">
    <property type="protein sequence ID" value="EAZ79774.1"/>
    <property type="molecule type" value="Genomic_DNA"/>
</dbReference>
<dbReference type="Proteomes" id="UP000003919">
    <property type="component" value="Unassembled WGS sequence"/>
</dbReference>
<evidence type="ECO:0000313" key="2">
    <source>
        <dbReference type="Proteomes" id="UP000003919"/>
    </source>
</evidence>
<proteinExistence type="predicted"/>